<reference evidence="5 6" key="1">
    <citation type="submission" date="2024-01" db="EMBL/GenBank/DDBJ databases">
        <title>Novel species of the genus Luteimonas isolated from rivers.</title>
        <authorList>
            <person name="Lu H."/>
        </authorList>
    </citation>
    <scope>NUCLEOTIDE SEQUENCE [LARGE SCALE GENOMIC DNA]</scope>
    <source>
        <strain evidence="5 6">FXH3W</strain>
    </source>
</reference>
<protein>
    <recommendedName>
        <fullName evidence="2">histidine kinase</fullName>
        <ecNumber evidence="2">2.7.13.3</ecNumber>
    </recommendedName>
</protein>
<dbReference type="CDD" id="cd00075">
    <property type="entry name" value="HATPase"/>
    <property type="match status" value="1"/>
</dbReference>
<keyword evidence="3" id="KW-1133">Transmembrane helix</keyword>
<dbReference type="Pfam" id="PF02518">
    <property type="entry name" value="HATPase_c"/>
    <property type="match status" value="1"/>
</dbReference>
<dbReference type="SUPFAM" id="SSF55874">
    <property type="entry name" value="ATPase domain of HSP90 chaperone/DNA topoisomerase II/histidine kinase"/>
    <property type="match status" value="1"/>
</dbReference>
<evidence type="ECO:0000256" key="2">
    <source>
        <dbReference type="ARBA" id="ARBA00012438"/>
    </source>
</evidence>
<proteinExistence type="predicted"/>
<dbReference type="InterPro" id="IPR004358">
    <property type="entry name" value="Sig_transdc_His_kin-like_C"/>
</dbReference>
<dbReference type="PRINTS" id="PR00344">
    <property type="entry name" value="BCTRLSENSOR"/>
</dbReference>
<dbReference type="PANTHER" id="PTHR43065">
    <property type="entry name" value="SENSOR HISTIDINE KINASE"/>
    <property type="match status" value="1"/>
</dbReference>
<feature type="transmembrane region" description="Helical" evidence="3">
    <location>
        <begin position="37"/>
        <end position="59"/>
    </location>
</feature>
<sequence length="439" mass="48609">MASPNRSNWRVSITPVAVTVCTAAGIGLPVLGMVKSWPLWLTVVCITVPWLALCLVLLTHWRRDARTRRALTAMIASYRDGEFNVGLRDLHDEMSPLVQAHNQLGTTLRAERVALSQRELMLDTVIENTPVAIVLISPGGHIVLGNIAARQMLAGGSRLEGNRLDQVVAGAHPALKDALDAGGDAVFDVGIHDESEIIQLSRRRFRLNGQLHELLLLKQLTTELRRQEVRTWKNLIRIISHELNNSLAPIASLASSSRLLLEREQTQRLPDALRTIEERARHLEEFIRGYARFAKLPEPRREPFLWGDLIRRLQMQMAFGWDERHAEGKPNADTAQLEQAVLNLVKNALESGSDPAAVELQLRKLPNGWRIDVLDRGPGMPAHVMTQALLPFYSTKRGGTGLGLALAREIAEAHGGSLSLANRGPHGLMVSINLPNSDN</sequence>
<dbReference type="Gene3D" id="3.30.565.10">
    <property type="entry name" value="Histidine kinase-like ATPase, C-terminal domain"/>
    <property type="match status" value="1"/>
</dbReference>
<evidence type="ECO:0000313" key="5">
    <source>
        <dbReference type="EMBL" id="MEF2155656.1"/>
    </source>
</evidence>
<evidence type="ECO:0000256" key="1">
    <source>
        <dbReference type="ARBA" id="ARBA00000085"/>
    </source>
</evidence>
<evidence type="ECO:0000259" key="4">
    <source>
        <dbReference type="PROSITE" id="PS50109"/>
    </source>
</evidence>
<evidence type="ECO:0000256" key="3">
    <source>
        <dbReference type="SAM" id="Phobius"/>
    </source>
</evidence>
<keyword evidence="5" id="KW-0067">ATP-binding</keyword>
<feature type="transmembrane region" description="Helical" evidence="3">
    <location>
        <begin position="12"/>
        <end position="31"/>
    </location>
</feature>
<evidence type="ECO:0000313" key="6">
    <source>
        <dbReference type="Proteomes" id="UP001356170"/>
    </source>
</evidence>
<dbReference type="SUPFAM" id="SSF47384">
    <property type="entry name" value="Homodimeric domain of signal transducing histidine kinase"/>
    <property type="match status" value="1"/>
</dbReference>
<gene>
    <name evidence="5" type="ORF">V3390_05335</name>
</gene>
<keyword evidence="3" id="KW-0472">Membrane</keyword>
<dbReference type="PROSITE" id="PS50109">
    <property type="entry name" value="HIS_KIN"/>
    <property type="match status" value="1"/>
</dbReference>
<dbReference type="EMBL" id="JAZHBO010000002">
    <property type="protein sequence ID" value="MEF2155656.1"/>
    <property type="molecule type" value="Genomic_DNA"/>
</dbReference>
<keyword evidence="5" id="KW-0547">Nucleotide-binding</keyword>
<keyword evidence="6" id="KW-1185">Reference proteome</keyword>
<dbReference type="GO" id="GO:0005524">
    <property type="term" value="F:ATP binding"/>
    <property type="evidence" value="ECO:0007669"/>
    <property type="project" value="UniProtKB-KW"/>
</dbReference>
<dbReference type="Proteomes" id="UP001356170">
    <property type="component" value="Unassembled WGS sequence"/>
</dbReference>
<keyword evidence="3" id="KW-0812">Transmembrane</keyword>
<name>A0ABU7UYS6_9GAMM</name>
<comment type="catalytic activity">
    <reaction evidence="1">
        <text>ATP + protein L-histidine = ADP + protein N-phospho-L-histidine.</text>
        <dbReference type="EC" id="2.7.13.3"/>
    </reaction>
</comment>
<dbReference type="Gene3D" id="3.30.450.20">
    <property type="entry name" value="PAS domain"/>
    <property type="match status" value="1"/>
</dbReference>
<dbReference type="PANTHER" id="PTHR43065:SF51">
    <property type="entry name" value="HISTIDINE KINASE"/>
    <property type="match status" value="1"/>
</dbReference>
<dbReference type="Gene3D" id="1.10.287.130">
    <property type="match status" value="1"/>
</dbReference>
<feature type="domain" description="Histidine kinase" evidence="4">
    <location>
        <begin position="238"/>
        <end position="438"/>
    </location>
</feature>
<dbReference type="InterPro" id="IPR005467">
    <property type="entry name" value="His_kinase_dom"/>
</dbReference>
<dbReference type="InterPro" id="IPR036097">
    <property type="entry name" value="HisK_dim/P_sf"/>
</dbReference>
<comment type="caution">
    <text evidence="5">The sequence shown here is derived from an EMBL/GenBank/DDBJ whole genome shotgun (WGS) entry which is preliminary data.</text>
</comment>
<dbReference type="InterPro" id="IPR036890">
    <property type="entry name" value="HATPase_C_sf"/>
</dbReference>
<organism evidence="5 6">
    <name type="scientific">Aquilutibacter rugosus</name>
    <dbReference type="NCBI Taxonomy" id="3115820"/>
    <lineage>
        <taxon>Bacteria</taxon>
        <taxon>Pseudomonadati</taxon>
        <taxon>Pseudomonadota</taxon>
        <taxon>Gammaproteobacteria</taxon>
        <taxon>Lysobacterales</taxon>
        <taxon>Lysobacteraceae</taxon>
        <taxon>Aquilutibacter</taxon>
    </lineage>
</organism>
<dbReference type="SMART" id="SM00387">
    <property type="entry name" value="HATPase_c"/>
    <property type="match status" value="1"/>
</dbReference>
<dbReference type="EC" id="2.7.13.3" evidence="2"/>
<accession>A0ABU7UYS6</accession>
<dbReference type="InterPro" id="IPR003594">
    <property type="entry name" value="HATPase_dom"/>
</dbReference>